<evidence type="ECO:0000256" key="2">
    <source>
        <dbReference type="SAM" id="MobiDB-lite"/>
    </source>
</evidence>
<dbReference type="Proteomes" id="UP001283212">
    <property type="component" value="Unassembled WGS sequence"/>
</dbReference>
<name>A0AAE4MGD3_9EURY</name>
<sequence>MEENTYYSLCITVETKNQKTGNSYWKLLRIADLPMNEENKGSKQKTFLPYGPESDVPQHPELSMAPNNARPNELRIWEWWIEGEKIFSEPSNETFYELIFPENIGPENISTNKLPVPSILDKLLNGLPRSGEQLNPFLFVISWSNEEYICIEITKENSRYISQENIVKIPEGTIVKLYRISAADCIDSLNISQSFERKQKNQTVSPITRRRIYKRIRLRDSLAELKVQSFDKCLAEYLNQALFASKYTAGQKQIITNFFISETNTDDSFPVFLQRYYNYSETSSELTDLFVKWYNERRATLDEFASTGNKMEKFLTALVEGTPELRKKYCDYIQKDLIEEKMKISKEIEILETEKLQLLQNIELSREQMRVLEEKETKLNEHNTKISSEIFNKLDAFREMLTLLGHTETKITPSLSNVQRDVPGLTLKTSLLSQNDDKEIENLTSCEESVGHLCDNLEEIGITSSTNNATDISHLVVGSHLSHLPILVIGSQARKAAEIISYSLTAEIPETICLSAGFSDYTSLNHVIRDITTEYVILDNVVGSTEEYCYLHLSEEFPEKRFIYTLEFVETLALMPMGIYGHFLIINTEKYLQYPSHAPIILPGQTNCQDFITDKDDKIIQKKLQSELGKLLQGSLLPQRYLVTRLGILQNITATMDDVDKSIEMLLAELVDIGNFRPYPEEYIDMLQTNGTIKLGKTFARYLTENEI</sequence>
<dbReference type="RefSeq" id="WP_338096130.1">
    <property type="nucleotide sequence ID" value="NZ_JAWDKB010000003.1"/>
</dbReference>
<proteinExistence type="predicted"/>
<keyword evidence="1" id="KW-0175">Coiled coil</keyword>
<evidence type="ECO:0000256" key="1">
    <source>
        <dbReference type="SAM" id="Coils"/>
    </source>
</evidence>
<comment type="caution">
    <text evidence="3">The sequence shown here is derived from an EMBL/GenBank/DDBJ whole genome shotgun (WGS) entry which is preliminary data.</text>
</comment>
<protein>
    <submittedName>
        <fullName evidence="3">Uncharacterized protein</fullName>
    </submittedName>
</protein>
<feature type="coiled-coil region" evidence="1">
    <location>
        <begin position="334"/>
        <end position="382"/>
    </location>
</feature>
<keyword evidence="4" id="KW-1185">Reference proteome</keyword>
<evidence type="ECO:0000313" key="3">
    <source>
        <dbReference type="EMBL" id="MDV0443610.1"/>
    </source>
</evidence>
<evidence type="ECO:0000313" key="4">
    <source>
        <dbReference type="Proteomes" id="UP001283212"/>
    </source>
</evidence>
<organism evidence="3 4">
    <name type="scientific">Methanorbis rubei</name>
    <dbReference type="NCBI Taxonomy" id="3028300"/>
    <lineage>
        <taxon>Archaea</taxon>
        <taxon>Methanobacteriati</taxon>
        <taxon>Methanobacteriota</taxon>
        <taxon>Stenosarchaea group</taxon>
        <taxon>Methanomicrobia</taxon>
        <taxon>Methanomicrobiales</taxon>
        <taxon>Methanocorpusculaceae</taxon>
        <taxon>Methanorbis</taxon>
    </lineage>
</organism>
<accession>A0AAE4MGD3</accession>
<dbReference type="EMBL" id="JAWDKB010000003">
    <property type="protein sequence ID" value="MDV0443610.1"/>
    <property type="molecule type" value="Genomic_DNA"/>
</dbReference>
<dbReference type="AlphaFoldDB" id="A0AAE4MGD3"/>
<gene>
    <name evidence="3" type="ORF">McpCs1_09880</name>
</gene>
<reference evidence="3 4" key="1">
    <citation type="submission" date="2023-06" db="EMBL/GenBank/DDBJ databases">
        <title>Genome sequence of Methancorpusculaceae sp. Cs1.</title>
        <authorList>
            <person name="Protasov E."/>
            <person name="Platt K."/>
            <person name="Poehlein A."/>
            <person name="Daniel R."/>
            <person name="Brune A."/>
        </authorList>
    </citation>
    <scope>NUCLEOTIDE SEQUENCE [LARGE SCALE GENOMIC DNA]</scope>
    <source>
        <strain evidence="3 4">Cs1</strain>
    </source>
</reference>
<feature type="region of interest" description="Disordered" evidence="2">
    <location>
        <begin position="39"/>
        <end position="67"/>
    </location>
</feature>